<reference evidence="2" key="1">
    <citation type="journal article" date="2023" name="G3 (Bethesda)">
        <title>A reference genome for the long-term kleptoplast-retaining sea slug Elysia crispata morphotype clarki.</title>
        <authorList>
            <person name="Eastman K.E."/>
            <person name="Pendleton A.L."/>
            <person name="Shaikh M.A."/>
            <person name="Suttiyut T."/>
            <person name="Ogas R."/>
            <person name="Tomko P."/>
            <person name="Gavelis G."/>
            <person name="Widhalm J.R."/>
            <person name="Wisecaver J.H."/>
        </authorList>
    </citation>
    <scope>NUCLEOTIDE SEQUENCE</scope>
    <source>
        <strain evidence="2">ECLA1</strain>
    </source>
</reference>
<dbReference type="AlphaFoldDB" id="A0AAE1ALW0"/>
<keyword evidence="1" id="KW-0472">Membrane</keyword>
<sequence length="142" mass="15835">MEGISWKPTDAIEIQAFIGVYLHLGAMNQSMFPTELIWDKKSGSILVSYKSRSKKNVIVLSNMHNNTNMVSKPGKKKLPEVVSFYNATKGVSGLSGLMAHAMTAKRQTKRWTIVIFYNILDMASVGASVLIKSEFPDHRLSE</sequence>
<dbReference type="Proteomes" id="UP001283361">
    <property type="component" value="Unassembled WGS sequence"/>
</dbReference>
<gene>
    <name evidence="2" type="ORF">RRG08_023678</name>
</gene>
<proteinExistence type="predicted"/>
<keyword evidence="1" id="KW-1133">Transmembrane helix</keyword>
<evidence type="ECO:0008006" key="4">
    <source>
        <dbReference type="Google" id="ProtNLM"/>
    </source>
</evidence>
<accession>A0AAE1ALW0</accession>
<evidence type="ECO:0000313" key="2">
    <source>
        <dbReference type="EMBL" id="KAK3789955.1"/>
    </source>
</evidence>
<comment type="caution">
    <text evidence="2">The sequence shown here is derived from an EMBL/GenBank/DDBJ whole genome shotgun (WGS) entry which is preliminary data.</text>
</comment>
<keyword evidence="3" id="KW-1185">Reference proteome</keyword>
<protein>
    <recommendedName>
        <fullName evidence="4">PiggyBac transposable element-derived protein domain-containing protein</fullName>
    </recommendedName>
</protein>
<keyword evidence="1" id="KW-0812">Transmembrane</keyword>
<organism evidence="2 3">
    <name type="scientific">Elysia crispata</name>
    <name type="common">lettuce slug</name>
    <dbReference type="NCBI Taxonomy" id="231223"/>
    <lineage>
        <taxon>Eukaryota</taxon>
        <taxon>Metazoa</taxon>
        <taxon>Spiralia</taxon>
        <taxon>Lophotrochozoa</taxon>
        <taxon>Mollusca</taxon>
        <taxon>Gastropoda</taxon>
        <taxon>Heterobranchia</taxon>
        <taxon>Euthyneura</taxon>
        <taxon>Panpulmonata</taxon>
        <taxon>Sacoglossa</taxon>
        <taxon>Placobranchoidea</taxon>
        <taxon>Plakobranchidae</taxon>
        <taxon>Elysia</taxon>
    </lineage>
</organism>
<evidence type="ECO:0000313" key="3">
    <source>
        <dbReference type="Proteomes" id="UP001283361"/>
    </source>
</evidence>
<feature type="transmembrane region" description="Helical" evidence="1">
    <location>
        <begin position="111"/>
        <end position="131"/>
    </location>
</feature>
<dbReference type="EMBL" id="JAWDGP010001604">
    <property type="protein sequence ID" value="KAK3789955.1"/>
    <property type="molecule type" value="Genomic_DNA"/>
</dbReference>
<evidence type="ECO:0000256" key="1">
    <source>
        <dbReference type="SAM" id="Phobius"/>
    </source>
</evidence>
<name>A0AAE1ALW0_9GAST</name>